<evidence type="ECO:0000313" key="2">
    <source>
        <dbReference type="EMBL" id="BAI62431.1"/>
    </source>
</evidence>
<reference evidence="3" key="3">
    <citation type="journal article" date="2011" name="PLoS ONE">
        <title>Genome sequence of a mesophilic hydrogenotrophic methanogen Methanocella paludicola, the first cultivated representative of the order Methanocellales.</title>
        <authorList>
            <person name="Sakai S."/>
            <person name="Takaki Y."/>
            <person name="Shimamura S."/>
            <person name="Sekine M."/>
            <person name="Tajima T."/>
            <person name="Kosugi H."/>
            <person name="Ichikawa N."/>
            <person name="Tasumi E."/>
            <person name="Hiraki A.T."/>
            <person name="Shimizu A."/>
            <person name="Kato Y."/>
            <person name="Nishiko R."/>
            <person name="Mori K."/>
            <person name="Fujita N."/>
            <person name="Imachi H."/>
            <person name="Takai K."/>
        </authorList>
    </citation>
    <scope>NUCLEOTIDE SEQUENCE [LARGE SCALE GENOMIC DNA]</scope>
    <source>
        <strain evidence="3">DSM 17711 / JCM 13418 / NBRC 101707 / SANAE</strain>
    </source>
</reference>
<feature type="domain" description="Rhodanese" evidence="1">
    <location>
        <begin position="21"/>
        <end position="117"/>
    </location>
</feature>
<dbReference type="CDD" id="cd00158">
    <property type="entry name" value="RHOD"/>
    <property type="match status" value="1"/>
</dbReference>
<evidence type="ECO:0000259" key="1">
    <source>
        <dbReference type="PROSITE" id="PS50206"/>
    </source>
</evidence>
<accession>D1Z159</accession>
<dbReference type="Pfam" id="PF00581">
    <property type="entry name" value="Rhodanese"/>
    <property type="match status" value="1"/>
</dbReference>
<dbReference type="SMART" id="SM00450">
    <property type="entry name" value="RHOD"/>
    <property type="match status" value="1"/>
</dbReference>
<dbReference type="InterPro" id="IPR036873">
    <property type="entry name" value="Rhodanese-like_dom_sf"/>
</dbReference>
<dbReference type="PROSITE" id="PS50206">
    <property type="entry name" value="RHODANESE_3"/>
    <property type="match status" value="1"/>
</dbReference>
<name>D1Z159_METPS</name>
<organism evidence="2 3">
    <name type="scientific">Methanocella paludicola (strain DSM 17711 / JCM 13418 / NBRC 101707 / SANAE)</name>
    <dbReference type="NCBI Taxonomy" id="304371"/>
    <lineage>
        <taxon>Archaea</taxon>
        <taxon>Methanobacteriati</taxon>
        <taxon>Methanobacteriota</taxon>
        <taxon>Stenosarchaea group</taxon>
        <taxon>Methanomicrobia</taxon>
        <taxon>Methanocellales</taxon>
        <taxon>Methanocellaceae</taxon>
        <taxon>Methanocella</taxon>
    </lineage>
</organism>
<dbReference type="Gene3D" id="3.40.250.10">
    <property type="entry name" value="Rhodanese-like domain"/>
    <property type="match status" value="1"/>
</dbReference>
<dbReference type="GeneID" id="8682154"/>
<dbReference type="EMBL" id="AP011532">
    <property type="protein sequence ID" value="BAI62431.1"/>
    <property type="molecule type" value="Genomic_DNA"/>
</dbReference>
<dbReference type="STRING" id="304371.MCP_2359"/>
<dbReference type="KEGG" id="mpd:MCP_2359"/>
<reference evidence="2 3" key="1">
    <citation type="journal article" date="2007" name="Appl. Environ. Microbiol.">
        <title>Isolation of key methanogens for global methane emission from rice paddy fields: a novel isolate affiliated with the clone cluster rice cluster I.</title>
        <authorList>
            <person name="Sakai S."/>
            <person name="Imachi H."/>
            <person name="Sekiguchi Y."/>
            <person name="Ohashi A."/>
            <person name="Harada H."/>
            <person name="Kamagata Y."/>
        </authorList>
    </citation>
    <scope>NUCLEOTIDE SEQUENCE [LARGE SCALE GENOMIC DNA]</scope>
    <source>
        <strain evidence="3">DSM 17711 / JCM 13418 / NBRC 101707 / SANAE</strain>
    </source>
</reference>
<dbReference type="InterPro" id="IPR001763">
    <property type="entry name" value="Rhodanese-like_dom"/>
</dbReference>
<dbReference type="Proteomes" id="UP000001882">
    <property type="component" value="Chromosome"/>
</dbReference>
<dbReference type="RefSeq" id="WP_012901105.1">
    <property type="nucleotide sequence ID" value="NC_013665.1"/>
</dbReference>
<gene>
    <name evidence="2" type="ordered locus">MCP_2359</name>
</gene>
<keyword evidence="3" id="KW-1185">Reference proteome</keyword>
<reference evidence="2 3" key="2">
    <citation type="journal article" date="2008" name="Int. J. Syst. Evol. Microbiol.">
        <title>Methanocella paludicola gen. nov., sp. nov., a methane-producing archaeon, the first isolate of the lineage 'Rice Cluster I', and proposal of the new archaeal order Methanocellales ord. nov.</title>
        <authorList>
            <person name="Sakai S."/>
            <person name="Imachi H."/>
            <person name="Hanada S."/>
            <person name="Ohashi A."/>
            <person name="Harada H."/>
            <person name="Kamagata Y."/>
        </authorList>
    </citation>
    <scope>NUCLEOTIDE SEQUENCE [LARGE SCALE GENOMIC DNA]</scope>
    <source>
        <strain evidence="3">DSM 17711 / JCM 13418 / NBRC 101707 / SANAE</strain>
    </source>
</reference>
<sequence length="123" mass="13758">MYEQQIRTMSVNDLKDRLKQKDRTFMLVDAREMEAFDKGHIPGACDVFDGEIMSLAKNFDKSLDICVYGPGQATPSPMADRLAGDAAKKLLDMGFKNVCVLNGGFEAWDNSGNRVDMSRRKMA</sequence>
<evidence type="ECO:0000313" key="3">
    <source>
        <dbReference type="Proteomes" id="UP000001882"/>
    </source>
</evidence>
<dbReference type="eggNOG" id="arCOG02021">
    <property type="taxonomic scope" value="Archaea"/>
</dbReference>
<proteinExistence type="predicted"/>
<dbReference type="SUPFAM" id="SSF52821">
    <property type="entry name" value="Rhodanese/Cell cycle control phosphatase"/>
    <property type="match status" value="1"/>
</dbReference>
<protein>
    <recommendedName>
        <fullName evidence="1">Rhodanese domain-containing protein</fullName>
    </recommendedName>
</protein>
<dbReference type="InParanoid" id="D1Z159"/>
<dbReference type="AlphaFoldDB" id="D1Z159"/>